<accession>A0A545UEP8</accession>
<dbReference type="PIRSF" id="PIRSF021308">
    <property type="entry name" value="UCP021308"/>
    <property type="match status" value="1"/>
</dbReference>
<evidence type="ECO:0000313" key="2">
    <source>
        <dbReference type="EMBL" id="TQV87944.1"/>
    </source>
</evidence>
<dbReference type="EMBL" id="VIKS01000006">
    <property type="protein sequence ID" value="TQV87944.1"/>
    <property type="molecule type" value="Genomic_DNA"/>
</dbReference>
<evidence type="ECO:0000259" key="1">
    <source>
        <dbReference type="Pfam" id="PF08818"/>
    </source>
</evidence>
<dbReference type="Pfam" id="PF13376">
    <property type="entry name" value="OmdA"/>
    <property type="match status" value="1"/>
</dbReference>
<protein>
    <recommendedName>
        <fullName evidence="1">YdhG-like domain-containing protein</fullName>
    </recommendedName>
</protein>
<organism evidence="2 3">
    <name type="scientific">Aliikangiella coralliicola</name>
    <dbReference type="NCBI Taxonomy" id="2592383"/>
    <lineage>
        <taxon>Bacteria</taxon>
        <taxon>Pseudomonadati</taxon>
        <taxon>Pseudomonadota</taxon>
        <taxon>Gammaproteobacteria</taxon>
        <taxon>Oceanospirillales</taxon>
        <taxon>Pleioneaceae</taxon>
        <taxon>Aliikangiella</taxon>
    </lineage>
</organism>
<dbReference type="Gene3D" id="3.90.1150.200">
    <property type="match status" value="1"/>
</dbReference>
<dbReference type="SUPFAM" id="SSF159888">
    <property type="entry name" value="YdhG-like"/>
    <property type="match status" value="1"/>
</dbReference>
<keyword evidence="3" id="KW-1185">Reference proteome</keyword>
<dbReference type="Proteomes" id="UP000315439">
    <property type="component" value="Unassembled WGS sequence"/>
</dbReference>
<dbReference type="Pfam" id="PF08818">
    <property type="entry name" value="DUF1801"/>
    <property type="match status" value="1"/>
</dbReference>
<dbReference type="AlphaFoldDB" id="A0A545UEP8"/>
<dbReference type="InterPro" id="IPR014922">
    <property type="entry name" value="YdhG-like"/>
</dbReference>
<gene>
    <name evidence="2" type="ORF">FLL46_11235</name>
</gene>
<dbReference type="RefSeq" id="WP_142893605.1">
    <property type="nucleotide sequence ID" value="NZ_ML660163.1"/>
</dbReference>
<dbReference type="OrthoDB" id="214150at2"/>
<name>A0A545UEP8_9GAMM</name>
<feature type="domain" description="YdhG-like" evidence="1">
    <location>
        <begin position="17"/>
        <end position="113"/>
    </location>
</feature>
<evidence type="ECO:0000313" key="3">
    <source>
        <dbReference type="Proteomes" id="UP000315439"/>
    </source>
</evidence>
<reference evidence="2 3" key="1">
    <citation type="submission" date="2019-07" db="EMBL/GenBank/DDBJ databases">
        <title>Draft genome for Aliikangiella sp. M105.</title>
        <authorList>
            <person name="Wang G."/>
        </authorList>
    </citation>
    <scope>NUCLEOTIDE SEQUENCE [LARGE SCALE GENOMIC DNA]</scope>
    <source>
        <strain evidence="2 3">M105</strain>
    </source>
</reference>
<dbReference type="InterPro" id="IPR016786">
    <property type="entry name" value="YdeI_bac"/>
</dbReference>
<proteinExistence type="predicted"/>
<sequence>MKKTANVDEYIDAHPEWSELLVKLRAILLATELEETIKWGAPVYTLKGKNLVGIGAFKSYAGLWFFDGALLEDKHHKLINAQEGKTKGMRQWRMQDIVELDEKVLSSYIREAIVLSQSGQSIQRAKPKPLELPEEFAQAFAKDQSLSQQFYQLTPYKQKEFAEYVSSAKREATRQSRLEKCIPLILKGTGLNDKYRNC</sequence>
<comment type="caution">
    <text evidence="2">The sequence shown here is derived from an EMBL/GenBank/DDBJ whole genome shotgun (WGS) entry which is preliminary data.</text>
</comment>